<accession>A0ABV7F7D7</accession>
<comment type="caution">
    <text evidence="2">The sequence shown here is derived from an EMBL/GenBank/DDBJ whole genome shotgun (WGS) entry which is preliminary data.</text>
</comment>
<dbReference type="Pfam" id="PF09285">
    <property type="entry name" value="Elong-fact-P_C"/>
    <property type="match status" value="1"/>
</dbReference>
<protein>
    <recommendedName>
        <fullName evidence="1">Elongation factor P C-terminal domain-containing protein</fullName>
    </recommendedName>
</protein>
<evidence type="ECO:0000259" key="1">
    <source>
        <dbReference type="SMART" id="SM00841"/>
    </source>
</evidence>
<evidence type="ECO:0000313" key="3">
    <source>
        <dbReference type="Proteomes" id="UP001595530"/>
    </source>
</evidence>
<gene>
    <name evidence="2" type="ORF">ACFOFO_17170</name>
</gene>
<dbReference type="Gene3D" id="2.40.50.140">
    <property type="entry name" value="Nucleic acid-binding proteins"/>
    <property type="match status" value="1"/>
</dbReference>
<dbReference type="InterPro" id="IPR015365">
    <property type="entry name" value="Elong-fact-P_C"/>
</dbReference>
<dbReference type="SMART" id="SM00841">
    <property type="entry name" value="Elong-fact-P_C"/>
    <property type="match status" value="1"/>
</dbReference>
<evidence type="ECO:0000313" key="2">
    <source>
        <dbReference type="EMBL" id="MFC3109677.1"/>
    </source>
</evidence>
<proteinExistence type="predicted"/>
<dbReference type="EMBL" id="JBHRTP010000054">
    <property type="protein sequence ID" value="MFC3109677.1"/>
    <property type="molecule type" value="Genomic_DNA"/>
</dbReference>
<keyword evidence="3" id="KW-1185">Reference proteome</keyword>
<organism evidence="2 3">
    <name type="scientific">Undibacterium arcticum</name>
    <dbReference type="NCBI Taxonomy" id="1762892"/>
    <lineage>
        <taxon>Bacteria</taxon>
        <taxon>Pseudomonadati</taxon>
        <taxon>Pseudomonadota</taxon>
        <taxon>Betaproteobacteria</taxon>
        <taxon>Burkholderiales</taxon>
        <taxon>Oxalobacteraceae</taxon>
        <taxon>Undibacterium</taxon>
    </lineage>
</organism>
<sequence>MTNERDLIVNLTLAVIDLAGAVAQIAETMPEHTKAQINDSLFVEQGDKIEIDTRTGEYKSRSK</sequence>
<dbReference type="Proteomes" id="UP001595530">
    <property type="component" value="Unassembled WGS sequence"/>
</dbReference>
<dbReference type="RefSeq" id="WP_390325565.1">
    <property type="nucleotide sequence ID" value="NZ_JBHRTP010000054.1"/>
</dbReference>
<name>A0ABV7F7D7_9BURK</name>
<feature type="domain" description="Elongation factor P C-terminal" evidence="1">
    <location>
        <begin position="9"/>
        <end position="61"/>
    </location>
</feature>
<dbReference type="InterPro" id="IPR012340">
    <property type="entry name" value="NA-bd_OB-fold"/>
</dbReference>
<reference evidence="3" key="1">
    <citation type="journal article" date="2019" name="Int. J. Syst. Evol. Microbiol.">
        <title>The Global Catalogue of Microorganisms (GCM) 10K type strain sequencing project: providing services to taxonomists for standard genome sequencing and annotation.</title>
        <authorList>
            <consortium name="The Broad Institute Genomics Platform"/>
            <consortium name="The Broad Institute Genome Sequencing Center for Infectious Disease"/>
            <person name="Wu L."/>
            <person name="Ma J."/>
        </authorList>
    </citation>
    <scope>NUCLEOTIDE SEQUENCE [LARGE SCALE GENOMIC DNA]</scope>
    <source>
        <strain evidence="3">KCTC 42986</strain>
    </source>
</reference>